<dbReference type="AlphaFoldDB" id="V2XSL4"/>
<evidence type="ECO:0000313" key="2">
    <source>
        <dbReference type="Proteomes" id="UP000017559"/>
    </source>
</evidence>
<keyword evidence="2" id="KW-1185">Reference proteome</keyword>
<evidence type="ECO:0000313" key="1">
    <source>
        <dbReference type="EMBL" id="ESK82429.1"/>
    </source>
</evidence>
<comment type="caution">
    <text evidence="1">The sequence shown here is derived from an EMBL/GenBank/DDBJ whole genome shotgun (WGS) entry which is preliminary data.</text>
</comment>
<reference evidence="1 2" key="1">
    <citation type="journal article" date="2014" name="BMC Genomics">
        <title>Genome and secretome analysis of the hemibiotrophic fungal pathogen, Moniliophthora roreri, which causes frosty pod rot disease of cacao: mechanisms of the biotrophic and necrotrophic phases.</title>
        <authorList>
            <person name="Meinhardt L.W."/>
            <person name="Costa G.G.L."/>
            <person name="Thomazella D.P.T."/>
            <person name="Teixeira P.J.P.L."/>
            <person name="Carazzolle M.F."/>
            <person name="Schuster S.C."/>
            <person name="Carlson J.E."/>
            <person name="Guiltinan M.J."/>
            <person name="Mieczkowski P."/>
            <person name="Farmer A."/>
            <person name="Ramaraj T."/>
            <person name="Crozier J."/>
            <person name="Davis R.E."/>
            <person name="Shao J."/>
            <person name="Melnick R.L."/>
            <person name="Pereira G.A.G."/>
            <person name="Bailey B.A."/>
        </authorList>
    </citation>
    <scope>NUCLEOTIDE SEQUENCE [LARGE SCALE GENOMIC DNA]</scope>
    <source>
        <strain evidence="1 2">MCA 2997</strain>
    </source>
</reference>
<gene>
    <name evidence="1" type="ORF">Moror_5413</name>
</gene>
<proteinExistence type="predicted"/>
<dbReference type="STRING" id="1381753.V2XSL4"/>
<sequence>MVISMADYVEKIILASIKYFSECSCPVCLVKKSQISQLGTIPDMRLCIAKQHVNSQSCRNDVEQTHSLVCPLGIHSQLCSAK</sequence>
<dbReference type="KEGG" id="mrr:Moror_5413"/>
<dbReference type="OrthoDB" id="2687259at2759"/>
<name>V2XSL4_MONRO</name>
<accession>V2XSL4</accession>
<dbReference type="HOGENOM" id="CLU_2558808_0_0_1"/>
<dbReference type="EMBL" id="AWSO01001934">
    <property type="protein sequence ID" value="ESK82429.1"/>
    <property type="molecule type" value="Genomic_DNA"/>
</dbReference>
<organism evidence="1 2">
    <name type="scientific">Moniliophthora roreri (strain MCA 2997)</name>
    <name type="common">Cocoa frosty pod rot fungus</name>
    <name type="synonym">Crinipellis roreri</name>
    <dbReference type="NCBI Taxonomy" id="1381753"/>
    <lineage>
        <taxon>Eukaryota</taxon>
        <taxon>Fungi</taxon>
        <taxon>Dikarya</taxon>
        <taxon>Basidiomycota</taxon>
        <taxon>Agaricomycotina</taxon>
        <taxon>Agaricomycetes</taxon>
        <taxon>Agaricomycetidae</taxon>
        <taxon>Agaricales</taxon>
        <taxon>Marasmiineae</taxon>
        <taxon>Marasmiaceae</taxon>
        <taxon>Moniliophthora</taxon>
    </lineage>
</organism>
<protein>
    <submittedName>
        <fullName evidence="1">Uncharacterized protein</fullName>
    </submittedName>
</protein>
<dbReference type="Proteomes" id="UP000017559">
    <property type="component" value="Unassembled WGS sequence"/>
</dbReference>